<gene>
    <name evidence="1" type="ordered locus">LA2_05875</name>
</gene>
<dbReference type="Proteomes" id="UP000007033">
    <property type="component" value="Chromosome"/>
</dbReference>
<sequence length="118" mass="13480">MVDHLIFNKLKWWSSNADQQALILPIMVQVKDPYIGANIHVDVMDDRYNDYSQQSGTYKVLGQTEDGSYIIRYKVSWVPGNGIIATVAQKECTPISQNGGVLRRLKSLMYQWKQVVVC</sequence>
<accession>E4SIY5</accession>
<dbReference type="EMBL" id="CP002338">
    <property type="protein sequence ID" value="ADQ59134.1"/>
    <property type="molecule type" value="Genomic_DNA"/>
</dbReference>
<dbReference type="HOGENOM" id="CLU_2070030_0_0_9"/>
<dbReference type="KEGG" id="lam:LA2_05875"/>
<evidence type="ECO:0000313" key="1">
    <source>
        <dbReference type="EMBL" id="ADQ59134.1"/>
    </source>
</evidence>
<dbReference type="AlphaFoldDB" id="E4SIY5"/>
<dbReference type="RefSeq" id="WP_013437929.1">
    <property type="nucleotide sequence ID" value="NC_014724.1"/>
</dbReference>
<proteinExistence type="predicted"/>
<name>E4SIY5_LACAR</name>
<dbReference type="PATRIC" id="fig|695560.3.peg.1160"/>
<evidence type="ECO:0000313" key="2">
    <source>
        <dbReference type="Proteomes" id="UP000007033"/>
    </source>
</evidence>
<protein>
    <submittedName>
        <fullName evidence="1">Uncharacterized protein</fullName>
    </submittedName>
</protein>
<organism evidence="1 2">
    <name type="scientific">Lactobacillus amylovorus (strain GRL 1112)</name>
    <dbReference type="NCBI Taxonomy" id="695560"/>
    <lineage>
        <taxon>Bacteria</taxon>
        <taxon>Bacillati</taxon>
        <taxon>Bacillota</taxon>
        <taxon>Bacilli</taxon>
        <taxon>Lactobacillales</taxon>
        <taxon>Lactobacillaceae</taxon>
        <taxon>Lactobacillus</taxon>
    </lineage>
</organism>
<reference evidence="1 2" key="1">
    <citation type="journal article" date="2011" name="J. Bacteriol.">
        <title>Genome sequence of Lactobacillus amylovorus GRL1112.</title>
        <authorList>
            <person name="Kant R."/>
            <person name="Paulin L."/>
            <person name="Alatalo E."/>
            <person name="de Vos W.M."/>
            <person name="Palva A."/>
        </authorList>
    </citation>
    <scope>NUCLEOTIDE SEQUENCE [LARGE SCALE GENOMIC DNA]</scope>
    <source>
        <strain evidence="1 2">GRL 1112</strain>
    </source>
</reference>